<evidence type="ECO:0000256" key="1">
    <source>
        <dbReference type="ARBA" id="ARBA00009437"/>
    </source>
</evidence>
<keyword evidence="7" id="KW-1185">Reference proteome</keyword>
<dbReference type="AlphaFoldDB" id="A0A4R6YSP8"/>
<dbReference type="PROSITE" id="PS50931">
    <property type="entry name" value="HTH_LYSR"/>
    <property type="match status" value="1"/>
</dbReference>
<proteinExistence type="inferred from homology"/>
<dbReference type="InterPro" id="IPR005119">
    <property type="entry name" value="LysR_subst-bd"/>
</dbReference>
<evidence type="ECO:0000313" key="7">
    <source>
        <dbReference type="Proteomes" id="UP000295293"/>
    </source>
</evidence>
<dbReference type="Pfam" id="PF00126">
    <property type="entry name" value="HTH_1"/>
    <property type="match status" value="1"/>
</dbReference>
<dbReference type="GO" id="GO:0043565">
    <property type="term" value="F:sequence-specific DNA binding"/>
    <property type="evidence" value="ECO:0007669"/>
    <property type="project" value="TreeGrafter"/>
</dbReference>
<dbReference type="Gene3D" id="3.40.190.10">
    <property type="entry name" value="Periplasmic binding protein-like II"/>
    <property type="match status" value="2"/>
</dbReference>
<evidence type="ECO:0000259" key="5">
    <source>
        <dbReference type="PROSITE" id="PS50931"/>
    </source>
</evidence>
<dbReference type="Proteomes" id="UP000295293">
    <property type="component" value="Unassembled WGS sequence"/>
</dbReference>
<dbReference type="PANTHER" id="PTHR30537:SF79">
    <property type="entry name" value="TRANSCRIPTIONAL REGULATOR-RELATED"/>
    <property type="match status" value="1"/>
</dbReference>
<keyword evidence="3" id="KW-0238">DNA-binding</keyword>
<dbReference type="InterPro" id="IPR000847">
    <property type="entry name" value="LysR_HTH_N"/>
</dbReference>
<dbReference type="SUPFAM" id="SSF46785">
    <property type="entry name" value="Winged helix' DNA-binding domain"/>
    <property type="match status" value="1"/>
</dbReference>
<evidence type="ECO:0000313" key="6">
    <source>
        <dbReference type="EMBL" id="TDR41228.1"/>
    </source>
</evidence>
<dbReference type="OrthoDB" id="5526340at2"/>
<comment type="similarity">
    <text evidence="1">Belongs to the LysR transcriptional regulatory family.</text>
</comment>
<dbReference type="InterPro" id="IPR036390">
    <property type="entry name" value="WH_DNA-bd_sf"/>
</dbReference>
<sequence>MAKLPLTALQAFVLAAQQRNLSRAALGMSLTVSALSHQIRALEQRLQQTLFVRGPRGVSLTPDGERLLDAVAAPLDAIARALQPPRQSRDGALSLSMLPTVASGWLVPRLPRFVARHPELELHLHSGSSLVDFNKEAIDAALRFGPGTWPGLDAVHLFDEWITPVASPDFLKRRSRVPEPAELARWPLLGDPGERWKDWFLQFGGAPPKRYVANFGDTETLHRAALEGLGVALGRMTMVKPLIEAGRLVALMPQRLRAEWSHYLVYPPRSAQHPGVAAFRTWLLEEAAQHISATAAVHAPAPRSRRSRR</sequence>
<dbReference type="InterPro" id="IPR036388">
    <property type="entry name" value="WH-like_DNA-bd_sf"/>
</dbReference>
<evidence type="ECO:0000256" key="3">
    <source>
        <dbReference type="ARBA" id="ARBA00023125"/>
    </source>
</evidence>
<dbReference type="EMBL" id="SNZH01000011">
    <property type="protein sequence ID" value="TDR41228.1"/>
    <property type="molecule type" value="Genomic_DNA"/>
</dbReference>
<dbReference type="GO" id="GO:0006351">
    <property type="term" value="P:DNA-templated transcription"/>
    <property type="evidence" value="ECO:0007669"/>
    <property type="project" value="TreeGrafter"/>
</dbReference>
<comment type="caution">
    <text evidence="6">The sequence shown here is derived from an EMBL/GenBank/DDBJ whole genome shotgun (WGS) entry which is preliminary data.</text>
</comment>
<organism evidence="6 7">
    <name type="scientific">Tahibacter aquaticus</name>
    <dbReference type="NCBI Taxonomy" id="520092"/>
    <lineage>
        <taxon>Bacteria</taxon>
        <taxon>Pseudomonadati</taxon>
        <taxon>Pseudomonadota</taxon>
        <taxon>Gammaproteobacteria</taxon>
        <taxon>Lysobacterales</taxon>
        <taxon>Rhodanobacteraceae</taxon>
        <taxon>Tahibacter</taxon>
    </lineage>
</organism>
<dbReference type="SUPFAM" id="SSF53850">
    <property type="entry name" value="Periplasmic binding protein-like II"/>
    <property type="match status" value="1"/>
</dbReference>
<keyword evidence="4" id="KW-0804">Transcription</keyword>
<accession>A0A4R6YSP8</accession>
<dbReference type="RefSeq" id="WP_133819978.1">
    <property type="nucleotide sequence ID" value="NZ_SNZH01000011.1"/>
</dbReference>
<name>A0A4R6YSP8_9GAMM</name>
<dbReference type="Gene3D" id="1.10.10.10">
    <property type="entry name" value="Winged helix-like DNA-binding domain superfamily/Winged helix DNA-binding domain"/>
    <property type="match status" value="1"/>
</dbReference>
<dbReference type="Pfam" id="PF03466">
    <property type="entry name" value="LysR_substrate"/>
    <property type="match status" value="1"/>
</dbReference>
<dbReference type="PANTHER" id="PTHR30537">
    <property type="entry name" value="HTH-TYPE TRANSCRIPTIONAL REGULATOR"/>
    <property type="match status" value="1"/>
</dbReference>
<evidence type="ECO:0000256" key="4">
    <source>
        <dbReference type="ARBA" id="ARBA00023163"/>
    </source>
</evidence>
<reference evidence="6 7" key="1">
    <citation type="submission" date="2019-03" db="EMBL/GenBank/DDBJ databases">
        <title>Genomic Encyclopedia of Type Strains, Phase IV (KMG-IV): sequencing the most valuable type-strain genomes for metagenomic binning, comparative biology and taxonomic classification.</title>
        <authorList>
            <person name="Goeker M."/>
        </authorList>
    </citation>
    <scope>NUCLEOTIDE SEQUENCE [LARGE SCALE GENOMIC DNA]</scope>
    <source>
        <strain evidence="6 7">DSM 21667</strain>
    </source>
</reference>
<feature type="domain" description="HTH lysR-type" evidence="5">
    <location>
        <begin position="4"/>
        <end position="61"/>
    </location>
</feature>
<keyword evidence="2" id="KW-0805">Transcription regulation</keyword>
<evidence type="ECO:0000256" key="2">
    <source>
        <dbReference type="ARBA" id="ARBA00023015"/>
    </source>
</evidence>
<dbReference type="GO" id="GO:0003700">
    <property type="term" value="F:DNA-binding transcription factor activity"/>
    <property type="evidence" value="ECO:0007669"/>
    <property type="project" value="InterPro"/>
</dbReference>
<dbReference type="CDD" id="cd08432">
    <property type="entry name" value="PBP2_GcdR_TrpI_HvrB_AmpR_like"/>
    <property type="match status" value="1"/>
</dbReference>
<protein>
    <submittedName>
        <fullName evidence="6">LysR family transcriptional regulator</fullName>
    </submittedName>
</protein>
<gene>
    <name evidence="6" type="ORF">DFR29_111140</name>
</gene>
<dbReference type="InterPro" id="IPR058163">
    <property type="entry name" value="LysR-type_TF_proteobact-type"/>
</dbReference>